<dbReference type="PROSITE" id="PS51257">
    <property type="entry name" value="PROKAR_LIPOPROTEIN"/>
    <property type="match status" value="1"/>
</dbReference>
<keyword evidence="3" id="KW-1185">Reference proteome</keyword>
<gene>
    <name evidence="2" type="ORF">KLA_11800</name>
</gene>
<dbReference type="InterPro" id="IPR006626">
    <property type="entry name" value="PbH1"/>
</dbReference>
<dbReference type="SMART" id="SM00710">
    <property type="entry name" value="PbH1"/>
    <property type="match status" value="5"/>
</dbReference>
<organism evidence="2 3">
    <name type="scientific">Cellulophaga geojensis KL-A</name>
    <dbReference type="NCBI Taxonomy" id="1328323"/>
    <lineage>
        <taxon>Bacteria</taxon>
        <taxon>Pseudomonadati</taxon>
        <taxon>Bacteroidota</taxon>
        <taxon>Flavobacteriia</taxon>
        <taxon>Flavobacteriales</taxon>
        <taxon>Flavobacteriaceae</taxon>
        <taxon>Cellulophaga</taxon>
    </lineage>
</organism>
<feature type="signal peptide" evidence="1">
    <location>
        <begin position="1"/>
        <end position="23"/>
    </location>
</feature>
<name>A0ABP3B596_9FLAO</name>
<protein>
    <recommendedName>
        <fullName evidence="4">Lipoprotein</fullName>
    </recommendedName>
</protein>
<reference evidence="2 3" key="1">
    <citation type="journal article" date="2014" name="Genome Announc.">
        <title>Draft Genome Sequence of the Carrageenan-Degrading Bacterium Cellulophaga sp. Strain KL-A, Isolated from Decaying Marine Algae.</title>
        <authorList>
            <person name="Shan D."/>
            <person name="Ying J."/>
            <person name="Li X."/>
            <person name="Gao Z."/>
            <person name="Wei G."/>
            <person name="Shao Z."/>
        </authorList>
    </citation>
    <scope>NUCLEOTIDE SEQUENCE [LARGE SCALE GENOMIC DNA]</scope>
    <source>
        <strain evidence="2 3">KL-A</strain>
    </source>
</reference>
<feature type="chain" id="PRO_5045320351" description="Lipoprotein" evidence="1">
    <location>
        <begin position="24"/>
        <end position="791"/>
    </location>
</feature>
<evidence type="ECO:0000313" key="3">
    <source>
        <dbReference type="Proteomes" id="UP000019275"/>
    </source>
</evidence>
<comment type="caution">
    <text evidence="2">The sequence shown here is derived from an EMBL/GenBank/DDBJ whole genome shotgun (WGS) entry which is preliminary data.</text>
</comment>
<evidence type="ECO:0000256" key="1">
    <source>
        <dbReference type="SAM" id="SignalP"/>
    </source>
</evidence>
<dbReference type="InterPro" id="IPR011050">
    <property type="entry name" value="Pectin_lyase_fold/virulence"/>
</dbReference>
<dbReference type="PANTHER" id="PTHR41339:SF1">
    <property type="entry name" value="SECRETED PROTEIN"/>
    <property type="match status" value="1"/>
</dbReference>
<dbReference type="EMBL" id="ARZX01000015">
    <property type="protein sequence ID" value="EWH13015.1"/>
    <property type="molecule type" value="Genomic_DNA"/>
</dbReference>
<dbReference type="SUPFAM" id="SSF51126">
    <property type="entry name" value="Pectin lyase-like"/>
    <property type="match status" value="2"/>
</dbReference>
<proteinExistence type="predicted"/>
<sequence>MKKTFLKFMMIASVLGTVMVSCSSDDDSGDKNTCSDGIQNGDETGVDCGGSSCQPCASTALEGEISDELTLDASLEYELKGKLEILDGGKLTIPAGTVIKATGGTASYIAVAQGGQIFINGTASDPVVMTSGEASPAPGNWGGLVVCGKAPTNKGTAVTSEVADLTYGGTVTDDNSGVIKYLRIEYTGATFTNDKEFNGLSLFGVGSETTVEYVQSYNGNDDGIEFFGGTVTGKYLVSTNSGDDGIDFADGWNGNGEFWYISGAAFAGIEGSNLAEEPVGVDPVTTTTLSNITVVGPVTEGALYYKEGGGNFTIDNFYTAGTDLGVKVKSTDTPAATRIEAEALKITNMQFASVADGFEKTDYTGANQSFISEGIATGAGNGAAAPDWAAGWTRGLDNSGVTESNLEGTITSAVSLQADVKYLLTSKLEILDGGELTIPAGTVIEATGQTSSYIAVAQGGKIFVNGTATEPVVMTSGEASPAPGNWGGLVVCGKAPTNKGTAVTSEVADLTYGGTVADDNSGSITYLRLEYTGATFTNSKEFNGLSLFGVGSGTTVEYVQSYNGGDDGIEFFGGTVTGKYLVSTNSGDDGIEFFGGTVTGKYLVSTNSGDDGIDFADGWNGNGDFWYISGAAFAGSGDDGIDFADGWNGNGEFWYISGAAFAGIEGSNLAEEPVGVDPVTTTTLSNITVVGPVTEGALYYKEGGGKFTIDNLYTSGIDLGIKVKSTDAPAATRIEAGDLVITNIQFDAKATGFVETDYTGAKQDFYTEGTATGAGNGAATPDWATGWTVGL</sequence>
<evidence type="ECO:0000313" key="2">
    <source>
        <dbReference type="EMBL" id="EWH13015.1"/>
    </source>
</evidence>
<dbReference type="RefSeq" id="WP_200868410.1">
    <property type="nucleotide sequence ID" value="NZ_ARZX01000015.1"/>
</dbReference>
<evidence type="ECO:0008006" key="4">
    <source>
        <dbReference type="Google" id="ProtNLM"/>
    </source>
</evidence>
<dbReference type="Proteomes" id="UP000019275">
    <property type="component" value="Unassembled WGS sequence"/>
</dbReference>
<accession>A0ABP3B596</accession>
<dbReference type="PANTHER" id="PTHR41339">
    <property type="entry name" value="LIPL48"/>
    <property type="match status" value="1"/>
</dbReference>
<keyword evidence="1" id="KW-0732">Signal</keyword>